<comment type="similarity">
    <text evidence="1 6">Belongs to the MinC family.</text>
</comment>
<comment type="function">
    <text evidence="6">Cell division inhibitor that blocks the formation of polar Z ring septums. Rapidly oscillates between the poles of the cell to destabilize FtsZ filaments that have formed before they mature into polar Z rings. Prevents FtsZ polymerization.</text>
</comment>
<comment type="subunit">
    <text evidence="5 6">Interacts with MinD and FtsZ.</text>
</comment>
<reference evidence="9 10" key="1">
    <citation type="submission" date="2021-01" db="EMBL/GenBank/DDBJ databases">
        <title>Genomic Encyclopedia of Type Strains, Phase IV (KMG-IV): sequencing the most valuable type-strain genomes for metagenomic binning, comparative biology and taxonomic classification.</title>
        <authorList>
            <person name="Goeker M."/>
        </authorList>
    </citation>
    <scope>NUCLEOTIDE SEQUENCE [LARGE SCALE GENOMIC DNA]</scope>
    <source>
        <strain evidence="9 10">DSM 24436</strain>
    </source>
</reference>
<keyword evidence="2 6" id="KW-0132">Cell division</keyword>
<dbReference type="Pfam" id="PF22642">
    <property type="entry name" value="MinC_N_1"/>
    <property type="match status" value="1"/>
</dbReference>
<dbReference type="InterPro" id="IPR016098">
    <property type="entry name" value="CAP/MinC_C"/>
</dbReference>
<name>A0ABS2MMY3_9FIRM</name>
<accession>A0ABS2MMY3</accession>
<evidence type="ECO:0000256" key="1">
    <source>
        <dbReference type="ARBA" id="ARBA00006291"/>
    </source>
</evidence>
<comment type="caution">
    <text evidence="9">The sequence shown here is derived from an EMBL/GenBank/DDBJ whole genome shotgun (WGS) entry which is preliminary data.</text>
</comment>
<dbReference type="NCBIfam" id="TIGR01222">
    <property type="entry name" value="minC"/>
    <property type="match status" value="1"/>
</dbReference>
<dbReference type="SUPFAM" id="SSF63848">
    <property type="entry name" value="Cell-division inhibitor MinC, C-terminal domain"/>
    <property type="match status" value="1"/>
</dbReference>
<protein>
    <recommendedName>
        <fullName evidence="6">Probable septum site-determining protein MinC</fullName>
    </recommendedName>
</protein>
<feature type="domain" description="Septum site-determining protein MinC N-terminal" evidence="8">
    <location>
        <begin position="9"/>
        <end position="78"/>
    </location>
</feature>
<proteinExistence type="inferred from homology"/>
<dbReference type="PANTHER" id="PTHR34108:SF1">
    <property type="entry name" value="SEPTUM SITE-DETERMINING PROTEIN MINC"/>
    <property type="match status" value="1"/>
</dbReference>
<evidence type="ECO:0000313" key="10">
    <source>
        <dbReference type="Proteomes" id="UP000767854"/>
    </source>
</evidence>
<evidence type="ECO:0000256" key="4">
    <source>
        <dbReference type="ARBA" id="ARBA00023306"/>
    </source>
</evidence>
<keyword evidence="3 6" id="KW-0717">Septation</keyword>
<dbReference type="Proteomes" id="UP000767854">
    <property type="component" value="Unassembled WGS sequence"/>
</dbReference>
<dbReference type="InterPro" id="IPR013033">
    <property type="entry name" value="MinC"/>
</dbReference>
<keyword evidence="10" id="KW-1185">Reference proteome</keyword>
<evidence type="ECO:0000256" key="2">
    <source>
        <dbReference type="ARBA" id="ARBA00022618"/>
    </source>
</evidence>
<dbReference type="InterPro" id="IPR036145">
    <property type="entry name" value="MinC_C_sf"/>
</dbReference>
<dbReference type="Pfam" id="PF03775">
    <property type="entry name" value="MinC_C"/>
    <property type="match status" value="1"/>
</dbReference>
<sequence length="222" mass="24174">MGRKGPAEFKGTFNGLYINVDSNASFEEIILFLEKLLKDKADFYRGSKIIGLTGKSFNYREKAMVEALIEAQSGIEVISLEESVSEVKKVPETLKVEIEKESVVEKLVVAQAGADTHFVYGTMRSGKSVHFAGHVVVVGDVNPGAEIIAEGNIVVMGRILGFVHAGSSGDESAVVVANLLKPTQIRIAKYISVPPNDDHSEHTVYPERAFISEGLIKIEKCH</sequence>
<dbReference type="Gene3D" id="3.30.160.540">
    <property type="match status" value="1"/>
</dbReference>
<organism evidence="9 10">
    <name type="scientific">Fusibacter tunisiensis</name>
    <dbReference type="NCBI Taxonomy" id="1008308"/>
    <lineage>
        <taxon>Bacteria</taxon>
        <taxon>Bacillati</taxon>
        <taxon>Bacillota</taxon>
        <taxon>Clostridia</taxon>
        <taxon>Eubacteriales</taxon>
        <taxon>Eubacteriales Family XII. Incertae Sedis</taxon>
        <taxon>Fusibacter</taxon>
    </lineage>
</organism>
<dbReference type="EMBL" id="JAFBDT010000001">
    <property type="protein sequence ID" value="MBM7560757.1"/>
    <property type="molecule type" value="Genomic_DNA"/>
</dbReference>
<dbReference type="InterPro" id="IPR055219">
    <property type="entry name" value="MinC_N_1"/>
</dbReference>
<feature type="domain" description="Septum formation inhibitor MinC C-terminal" evidence="7">
    <location>
        <begin position="119"/>
        <end position="218"/>
    </location>
</feature>
<gene>
    <name evidence="6" type="primary">minC</name>
    <name evidence="9" type="ORF">JOC49_000266</name>
</gene>
<evidence type="ECO:0000256" key="5">
    <source>
        <dbReference type="ARBA" id="ARBA00046874"/>
    </source>
</evidence>
<dbReference type="Gene3D" id="2.160.20.70">
    <property type="match status" value="1"/>
</dbReference>
<evidence type="ECO:0000259" key="7">
    <source>
        <dbReference type="Pfam" id="PF03775"/>
    </source>
</evidence>
<evidence type="ECO:0000259" key="8">
    <source>
        <dbReference type="Pfam" id="PF22642"/>
    </source>
</evidence>
<evidence type="ECO:0000256" key="3">
    <source>
        <dbReference type="ARBA" id="ARBA00023210"/>
    </source>
</evidence>
<dbReference type="RefSeq" id="WP_204661404.1">
    <property type="nucleotide sequence ID" value="NZ_JAFBDT010000001.1"/>
</dbReference>
<dbReference type="HAMAP" id="MF_00267">
    <property type="entry name" value="MinC"/>
    <property type="match status" value="1"/>
</dbReference>
<dbReference type="PANTHER" id="PTHR34108">
    <property type="entry name" value="SEPTUM SITE-DETERMINING PROTEIN MINC"/>
    <property type="match status" value="1"/>
</dbReference>
<keyword evidence="4 6" id="KW-0131">Cell cycle</keyword>
<evidence type="ECO:0000313" key="9">
    <source>
        <dbReference type="EMBL" id="MBM7560757.1"/>
    </source>
</evidence>
<evidence type="ECO:0000256" key="6">
    <source>
        <dbReference type="HAMAP-Rule" id="MF_00267"/>
    </source>
</evidence>
<dbReference type="InterPro" id="IPR005526">
    <property type="entry name" value="Septum_form_inhib_MinC_C"/>
</dbReference>